<dbReference type="CDD" id="cd11041">
    <property type="entry name" value="CYP503A1-like"/>
    <property type="match status" value="1"/>
</dbReference>
<name>A0A9N9BDV3_9GLOM</name>
<dbReference type="GO" id="GO:0004497">
    <property type="term" value="F:monooxygenase activity"/>
    <property type="evidence" value="ECO:0007669"/>
    <property type="project" value="UniProtKB-KW"/>
</dbReference>
<dbReference type="InterPro" id="IPR036396">
    <property type="entry name" value="Cyt_P450_sf"/>
</dbReference>
<dbReference type="Pfam" id="PF00067">
    <property type="entry name" value="p450"/>
    <property type="match status" value="2"/>
</dbReference>
<dbReference type="InterPro" id="IPR002403">
    <property type="entry name" value="Cyt_P450_E_grp-IV"/>
</dbReference>
<keyword evidence="4 5" id="KW-0408">Iron</keyword>
<keyword evidence="3 5" id="KW-0479">Metal-binding</keyword>
<evidence type="ECO:0000313" key="8">
    <source>
        <dbReference type="Proteomes" id="UP000789508"/>
    </source>
</evidence>
<reference evidence="7" key="1">
    <citation type="submission" date="2021-06" db="EMBL/GenBank/DDBJ databases">
        <authorList>
            <person name="Kallberg Y."/>
            <person name="Tangrot J."/>
            <person name="Rosling A."/>
        </authorList>
    </citation>
    <scope>NUCLEOTIDE SEQUENCE</scope>
    <source>
        <strain evidence="7">FL130A</strain>
    </source>
</reference>
<feature type="binding site" description="axial binding residue" evidence="5">
    <location>
        <position position="382"/>
    </location>
    <ligand>
        <name>heme</name>
        <dbReference type="ChEBI" id="CHEBI:30413"/>
    </ligand>
    <ligandPart>
        <name>Fe</name>
        <dbReference type="ChEBI" id="CHEBI:18248"/>
    </ligandPart>
</feature>
<accession>A0A9N9BDV3</accession>
<dbReference type="SUPFAM" id="SSF48264">
    <property type="entry name" value="Cytochrome P450"/>
    <property type="match status" value="1"/>
</dbReference>
<evidence type="ECO:0000256" key="6">
    <source>
        <dbReference type="RuleBase" id="RU000461"/>
    </source>
</evidence>
<dbReference type="InterPro" id="IPR001128">
    <property type="entry name" value="Cyt_P450"/>
</dbReference>
<dbReference type="GO" id="GO:0020037">
    <property type="term" value="F:heme binding"/>
    <property type="evidence" value="ECO:0007669"/>
    <property type="project" value="InterPro"/>
</dbReference>
<evidence type="ECO:0000256" key="3">
    <source>
        <dbReference type="ARBA" id="ARBA00022723"/>
    </source>
</evidence>
<gene>
    <name evidence="7" type="ORF">ALEPTO_LOCUS6410</name>
</gene>
<dbReference type="AlphaFoldDB" id="A0A9N9BDV3"/>
<evidence type="ECO:0000256" key="4">
    <source>
        <dbReference type="ARBA" id="ARBA00023004"/>
    </source>
</evidence>
<dbReference type="PANTHER" id="PTHR46206">
    <property type="entry name" value="CYTOCHROME P450"/>
    <property type="match status" value="1"/>
</dbReference>
<dbReference type="OrthoDB" id="1844152at2759"/>
<evidence type="ECO:0000256" key="1">
    <source>
        <dbReference type="ARBA" id="ARBA00001971"/>
    </source>
</evidence>
<protein>
    <submittedName>
        <fullName evidence="7">4398_t:CDS:1</fullName>
    </submittedName>
</protein>
<comment type="cofactor">
    <cofactor evidence="1 5">
        <name>heme</name>
        <dbReference type="ChEBI" id="CHEBI:30413"/>
    </cofactor>
</comment>
<dbReference type="PROSITE" id="PS00086">
    <property type="entry name" value="CYTOCHROME_P450"/>
    <property type="match status" value="1"/>
</dbReference>
<keyword evidence="8" id="KW-1185">Reference proteome</keyword>
<proteinExistence type="inferred from homology"/>
<keyword evidence="5 6" id="KW-0349">Heme</keyword>
<dbReference type="PRINTS" id="PR00465">
    <property type="entry name" value="EP450IV"/>
</dbReference>
<dbReference type="Gene3D" id="1.10.630.10">
    <property type="entry name" value="Cytochrome P450"/>
    <property type="match status" value="1"/>
</dbReference>
<evidence type="ECO:0000256" key="2">
    <source>
        <dbReference type="ARBA" id="ARBA00010617"/>
    </source>
</evidence>
<dbReference type="PANTHER" id="PTHR46206:SF7">
    <property type="entry name" value="P450, PUTATIVE (EUROFUNG)-RELATED"/>
    <property type="match status" value="1"/>
</dbReference>
<sequence>NEPPLVPYRIPIIGHAFSLQKDPRNFLKKSRKQYGHIFSIYLFGRVITIVDSEFAHEVYNSNDLSFEEALEDWIPFKTHFGVKQGFGGELAECIRKYLYSPKDLNIFSEILKQTFTTIIERQIGDCKNPKTINSSLDFITEAFARSLARVLFEEELCNDRDVLDAFLSYGSPKGDNFTALSLLNFIHPWFYHIVVKFINNPGKKNRDILMRKIKPYIAKKFENKFNNEEKDQVDFLQICMPNFDKNNVNESVGNKLMLLVFAALFTNSTICNAVLRDYATRPEYWQELQDEQLSIMQEYGNSLSYEIGGDHKVIGKKFTFSNGIEIPYGRSVSLDFSMIHGEESGFCPNADAFDGFRYVGENSPFTRVSREVLTFGLGRHACPGRNFAAHSIKIILSLLIRKYTITVTTKSGRKSPAQIIMGFASPVEETLIFQNL</sequence>
<feature type="non-terminal residue" evidence="7">
    <location>
        <position position="436"/>
    </location>
</feature>
<comment type="caution">
    <text evidence="7">The sequence shown here is derived from an EMBL/GenBank/DDBJ whole genome shotgun (WGS) entry which is preliminary data.</text>
</comment>
<comment type="similarity">
    <text evidence="2 6">Belongs to the cytochrome P450 family.</text>
</comment>
<dbReference type="GO" id="GO:0005506">
    <property type="term" value="F:iron ion binding"/>
    <property type="evidence" value="ECO:0007669"/>
    <property type="project" value="InterPro"/>
</dbReference>
<dbReference type="InterPro" id="IPR017972">
    <property type="entry name" value="Cyt_P450_CS"/>
</dbReference>
<evidence type="ECO:0000256" key="5">
    <source>
        <dbReference type="PIRSR" id="PIRSR602403-1"/>
    </source>
</evidence>
<dbReference type="EMBL" id="CAJVPS010002196">
    <property type="protein sequence ID" value="CAG8562348.1"/>
    <property type="molecule type" value="Genomic_DNA"/>
</dbReference>
<dbReference type="Proteomes" id="UP000789508">
    <property type="component" value="Unassembled WGS sequence"/>
</dbReference>
<evidence type="ECO:0000313" key="7">
    <source>
        <dbReference type="EMBL" id="CAG8562348.1"/>
    </source>
</evidence>
<keyword evidence="6" id="KW-0560">Oxidoreductase</keyword>
<keyword evidence="6" id="KW-0503">Monooxygenase</keyword>
<organism evidence="7 8">
    <name type="scientific">Ambispora leptoticha</name>
    <dbReference type="NCBI Taxonomy" id="144679"/>
    <lineage>
        <taxon>Eukaryota</taxon>
        <taxon>Fungi</taxon>
        <taxon>Fungi incertae sedis</taxon>
        <taxon>Mucoromycota</taxon>
        <taxon>Glomeromycotina</taxon>
        <taxon>Glomeromycetes</taxon>
        <taxon>Archaeosporales</taxon>
        <taxon>Ambisporaceae</taxon>
        <taxon>Ambispora</taxon>
    </lineage>
</organism>
<dbReference type="GO" id="GO:0016705">
    <property type="term" value="F:oxidoreductase activity, acting on paired donors, with incorporation or reduction of molecular oxygen"/>
    <property type="evidence" value="ECO:0007669"/>
    <property type="project" value="InterPro"/>
</dbReference>